<evidence type="ECO:0000256" key="1">
    <source>
        <dbReference type="ARBA" id="ARBA00023002"/>
    </source>
</evidence>
<dbReference type="PANTHER" id="PTHR30137">
    <property type="entry name" value="LUCIFERASE-LIKE MONOOXYGENASE"/>
    <property type="match status" value="1"/>
</dbReference>
<dbReference type="Proteomes" id="UP000323708">
    <property type="component" value="Unassembled WGS sequence"/>
</dbReference>
<dbReference type="PANTHER" id="PTHR30137:SF8">
    <property type="entry name" value="BLR5498 PROTEIN"/>
    <property type="match status" value="1"/>
</dbReference>
<name>A0A5B0X2K1_9GAMM</name>
<reference evidence="4 5" key="1">
    <citation type="submission" date="2019-09" db="EMBL/GenBank/DDBJ databases">
        <authorList>
            <person name="Chen X.-Y."/>
        </authorList>
    </citation>
    <scope>NUCLEOTIDE SEQUENCE [LARGE SCALE GENOMIC DNA]</scope>
    <source>
        <strain evidence="4 5">NY5</strain>
    </source>
</reference>
<comment type="caution">
    <text evidence="4">The sequence shown here is derived from an EMBL/GenBank/DDBJ whole genome shotgun (WGS) entry which is preliminary data.</text>
</comment>
<dbReference type="GO" id="GO:0005829">
    <property type="term" value="C:cytosol"/>
    <property type="evidence" value="ECO:0007669"/>
    <property type="project" value="TreeGrafter"/>
</dbReference>
<gene>
    <name evidence="4" type="ORF">F0M18_06745</name>
</gene>
<protein>
    <submittedName>
        <fullName evidence="4">LLM class flavin-dependent oxidoreductase</fullName>
    </submittedName>
</protein>
<dbReference type="GO" id="GO:0004497">
    <property type="term" value="F:monooxygenase activity"/>
    <property type="evidence" value="ECO:0007669"/>
    <property type="project" value="UniProtKB-KW"/>
</dbReference>
<dbReference type="Pfam" id="PF00296">
    <property type="entry name" value="Bac_luciferase"/>
    <property type="match status" value="1"/>
</dbReference>
<accession>A0A5B0X2K1</accession>
<evidence type="ECO:0000313" key="5">
    <source>
        <dbReference type="Proteomes" id="UP000323708"/>
    </source>
</evidence>
<keyword evidence="2" id="KW-0503">Monooxygenase</keyword>
<feature type="domain" description="Luciferase-like" evidence="3">
    <location>
        <begin position="25"/>
        <end position="251"/>
    </location>
</feature>
<dbReference type="GO" id="GO:0016705">
    <property type="term" value="F:oxidoreductase activity, acting on paired donors, with incorporation or reduction of molecular oxygen"/>
    <property type="evidence" value="ECO:0007669"/>
    <property type="project" value="InterPro"/>
</dbReference>
<sequence>MNDVNYGLWYDFRNPVQWQQPFEQFYAERLAQIARAEALGFGSCWLTEHHFCEDGYTPSPLLLASAIAARTERMRLGTNLMLLPLHDPVRVAEDAATLSLVSGGRFDLGVGIGYRQLEFDHFQRKLSHRPSLVEEGIEILRRSWSGKPVNFTGKRFEVGDLCVTPVPQTTPKVYLGGMVEPAIQRAARVADGFLCTGGIGIELYNTALEQQGKSVQDGDVILGCWAIIAEDPEAEAAKIGEHVLYQANEYIKWGAFGPPGSVPLYDDAAAAIENGLYQLWDADMAVAELNKLVRDYPNIRDIHFWAQFPGESVESGDARLRYIAEKVLPRLG</sequence>
<dbReference type="InterPro" id="IPR036661">
    <property type="entry name" value="Luciferase-like_sf"/>
</dbReference>
<dbReference type="InterPro" id="IPR011251">
    <property type="entry name" value="Luciferase-like_dom"/>
</dbReference>
<dbReference type="AlphaFoldDB" id="A0A5B0X2K1"/>
<evidence type="ECO:0000256" key="2">
    <source>
        <dbReference type="ARBA" id="ARBA00023033"/>
    </source>
</evidence>
<evidence type="ECO:0000259" key="3">
    <source>
        <dbReference type="Pfam" id="PF00296"/>
    </source>
</evidence>
<dbReference type="RefSeq" id="WP_149610661.1">
    <property type="nucleotide sequence ID" value="NZ_VTUX01000003.1"/>
</dbReference>
<keyword evidence="1" id="KW-0560">Oxidoreductase</keyword>
<dbReference type="InterPro" id="IPR050766">
    <property type="entry name" value="Bact_Lucif_Oxidored"/>
</dbReference>
<keyword evidence="5" id="KW-1185">Reference proteome</keyword>
<dbReference type="Gene3D" id="3.20.20.30">
    <property type="entry name" value="Luciferase-like domain"/>
    <property type="match status" value="1"/>
</dbReference>
<dbReference type="SUPFAM" id="SSF51679">
    <property type="entry name" value="Bacterial luciferase-like"/>
    <property type="match status" value="1"/>
</dbReference>
<organism evidence="4 5">
    <name type="scientific">Pseudohalioglobus sediminis</name>
    <dbReference type="NCBI Taxonomy" id="2606449"/>
    <lineage>
        <taxon>Bacteria</taxon>
        <taxon>Pseudomonadati</taxon>
        <taxon>Pseudomonadota</taxon>
        <taxon>Gammaproteobacteria</taxon>
        <taxon>Cellvibrionales</taxon>
        <taxon>Halieaceae</taxon>
        <taxon>Pseudohalioglobus</taxon>
    </lineage>
</organism>
<evidence type="ECO:0000313" key="4">
    <source>
        <dbReference type="EMBL" id="KAA1192369.1"/>
    </source>
</evidence>
<proteinExistence type="predicted"/>
<dbReference type="EMBL" id="VTUX01000003">
    <property type="protein sequence ID" value="KAA1192369.1"/>
    <property type="molecule type" value="Genomic_DNA"/>
</dbReference>